<evidence type="ECO:0000256" key="1">
    <source>
        <dbReference type="ARBA" id="ARBA00022729"/>
    </source>
</evidence>
<reference evidence="3 4" key="1">
    <citation type="submission" date="2020-08" db="EMBL/GenBank/DDBJ databases">
        <title>Description of novel Pseudomonas species.</title>
        <authorList>
            <person name="Duman M."/>
            <person name="Mulet M."/>
            <person name="Altun S."/>
            <person name="Saticioglu I.B."/>
            <person name="Lalucat J."/>
            <person name="Garcia-Valdes E."/>
        </authorList>
    </citation>
    <scope>NUCLEOTIDE SEQUENCE [LARGE SCALE GENOMIC DNA]</scope>
    <source>
        <strain evidence="3 4">P66</strain>
    </source>
</reference>
<dbReference type="Gene3D" id="1.10.10.800">
    <property type="match status" value="1"/>
</dbReference>
<dbReference type="InterPro" id="IPR006311">
    <property type="entry name" value="TAT_signal"/>
</dbReference>
<sequence>MSETPVTLPVPTEASVCAGLDRREFLKVTGVGIAALGVISAAGGSAFAAEVKNAVGAPKDADNFYKSDKVTVSKVTFKNSYNLQIVGNLVTPLSLARNANVAAIIVGHPMGAVKEQSSMLYAQKLAEQGFITLAIDLPFWGESEGQPRNQVAPEIYADAFSAAVDYLGSQDFIDRNRIGVLGICGSGGFAISAAKMDPRLKAVATVSLYDMGAVTRNGLGHSVTIAQRQAMLAKAAEQRHDEFPGGQLQFLNYLPLQLAKDADPVTREFWDFYRTPRGIHIPPGRTLELTQNRALSSEVRFVNFYPFNDIETISPRPLLFIAGTQAHSREFSEDAYQRAAEPKELAWVSGAGHVDLYDRVNLIPWAKLTAFFNRHLAVFS</sequence>
<comment type="caution">
    <text evidence="3">The sequence shown here is derived from an EMBL/GenBank/DDBJ whole genome shotgun (WGS) entry which is preliminary data.</text>
</comment>
<keyword evidence="1" id="KW-0732">Signal</keyword>
<feature type="domain" description="Dienelactone hydrolase" evidence="2">
    <location>
        <begin position="98"/>
        <end position="205"/>
    </location>
</feature>
<dbReference type="EMBL" id="JACOPV010000002">
    <property type="protein sequence ID" value="MBM5456773.1"/>
    <property type="molecule type" value="Genomic_DNA"/>
</dbReference>
<evidence type="ECO:0000313" key="3">
    <source>
        <dbReference type="EMBL" id="MBM5456773.1"/>
    </source>
</evidence>
<dbReference type="InterPro" id="IPR029058">
    <property type="entry name" value="AB_hydrolase_fold"/>
</dbReference>
<dbReference type="Pfam" id="PF01738">
    <property type="entry name" value="DLH"/>
    <property type="match status" value="1"/>
</dbReference>
<dbReference type="NCBIfam" id="TIGR01409">
    <property type="entry name" value="TAT_signal_seq"/>
    <property type="match status" value="1"/>
</dbReference>
<dbReference type="Proteomes" id="UP000745663">
    <property type="component" value="Unassembled WGS sequence"/>
</dbReference>
<proteinExistence type="predicted"/>
<organism evidence="3 4">
    <name type="scientific">Pseudomonas arcuscaelestis</name>
    <dbReference type="NCBI Taxonomy" id="2710591"/>
    <lineage>
        <taxon>Bacteria</taxon>
        <taxon>Pseudomonadati</taxon>
        <taxon>Pseudomonadota</taxon>
        <taxon>Gammaproteobacteria</taxon>
        <taxon>Pseudomonadales</taxon>
        <taxon>Pseudomonadaceae</taxon>
        <taxon>Pseudomonas</taxon>
    </lineage>
</organism>
<accession>A0ABS2BUP4</accession>
<evidence type="ECO:0000259" key="2">
    <source>
        <dbReference type="Pfam" id="PF01738"/>
    </source>
</evidence>
<name>A0ABS2BUP4_9PSED</name>
<keyword evidence="3" id="KW-0378">Hydrolase</keyword>
<dbReference type="InterPro" id="IPR019546">
    <property type="entry name" value="TAT_signal_bac_arc"/>
</dbReference>
<evidence type="ECO:0000313" key="4">
    <source>
        <dbReference type="Proteomes" id="UP000745663"/>
    </source>
</evidence>
<dbReference type="PANTHER" id="PTHR47751">
    <property type="entry name" value="SUPERFAMILY HYDROLASE, PUTATIVE (AFU_ORTHOLOGUE AFUA_2G16580)-RELATED"/>
    <property type="match status" value="1"/>
</dbReference>
<dbReference type="GO" id="GO:0016787">
    <property type="term" value="F:hydrolase activity"/>
    <property type="evidence" value="ECO:0007669"/>
    <property type="project" value="UniProtKB-KW"/>
</dbReference>
<dbReference type="Gene3D" id="3.40.50.1820">
    <property type="entry name" value="alpha/beta hydrolase"/>
    <property type="match status" value="1"/>
</dbReference>
<protein>
    <submittedName>
        <fullName evidence="3">Alpha/beta hydrolase</fullName>
    </submittedName>
</protein>
<gene>
    <name evidence="3" type="ORF">H8F21_04205</name>
</gene>
<dbReference type="InterPro" id="IPR002925">
    <property type="entry name" value="Dienelactn_hydro"/>
</dbReference>
<dbReference type="PROSITE" id="PS51318">
    <property type="entry name" value="TAT"/>
    <property type="match status" value="1"/>
</dbReference>
<dbReference type="PANTHER" id="PTHR47751:SF1">
    <property type="entry name" value="SUPERFAMILY HYDROLASE, PUTATIVE (AFU_ORTHOLOGUE AFUA_2G16580)-RELATED"/>
    <property type="match status" value="1"/>
</dbReference>
<keyword evidence="4" id="KW-1185">Reference proteome</keyword>
<dbReference type="InterPro" id="IPR051411">
    <property type="entry name" value="Polyketide_trans_af380"/>
</dbReference>
<dbReference type="SUPFAM" id="SSF53474">
    <property type="entry name" value="alpha/beta-Hydrolases"/>
    <property type="match status" value="1"/>
</dbReference>